<accession>A0A834TYM6</accession>
<keyword evidence="2" id="KW-1185">Reference proteome</keyword>
<proteinExistence type="predicted"/>
<comment type="caution">
    <text evidence="1">The sequence shown here is derived from an EMBL/GenBank/DDBJ whole genome shotgun (WGS) entry which is preliminary data.</text>
</comment>
<organism evidence="1 2">
    <name type="scientific">Senna tora</name>
    <dbReference type="NCBI Taxonomy" id="362788"/>
    <lineage>
        <taxon>Eukaryota</taxon>
        <taxon>Viridiplantae</taxon>
        <taxon>Streptophyta</taxon>
        <taxon>Embryophyta</taxon>
        <taxon>Tracheophyta</taxon>
        <taxon>Spermatophyta</taxon>
        <taxon>Magnoliopsida</taxon>
        <taxon>eudicotyledons</taxon>
        <taxon>Gunneridae</taxon>
        <taxon>Pentapetalae</taxon>
        <taxon>rosids</taxon>
        <taxon>fabids</taxon>
        <taxon>Fabales</taxon>
        <taxon>Fabaceae</taxon>
        <taxon>Caesalpinioideae</taxon>
        <taxon>Cassia clade</taxon>
        <taxon>Senna</taxon>
    </lineage>
</organism>
<reference evidence="1" key="1">
    <citation type="submission" date="2020-09" db="EMBL/GenBank/DDBJ databases">
        <title>Genome-Enabled Discovery of Anthraquinone Biosynthesis in Senna tora.</title>
        <authorList>
            <person name="Kang S.-H."/>
            <person name="Pandey R.P."/>
            <person name="Lee C.-M."/>
            <person name="Sim J.-S."/>
            <person name="Jeong J.-T."/>
            <person name="Choi B.-S."/>
            <person name="Jung M."/>
            <person name="Ginzburg D."/>
            <person name="Zhao K."/>
            <person name="Won S.Y."/>
            <person name="Oh T.-J."/>
            <person name="Yu Y."/>
            <person name="Kim N.-H."/>
            <person name="Lee O.R."/>
            <person name="Lee T.-H."/>
            <person name="Bashyal P."/>
            <person name="Kim T.-S."/>
            <person name="Lee W.-H."/>
            <person name="Kawkins C."/>
            <person name="Kim C.-K."/>
            <person name="Kim J.S."/>
            <person name="Ahn B.O."/>
            <person name="Rhee S.Y."/>
            <person name="Sohng J.K."/>
        </authorList>
    </citation>
    <scope>NUCLEOTIDE SEQUENCE</scope>
    <source>
        <tissue evidence="1">Leaf</tissue>
    </source>
</reference>
<dbReference type="EMBL" id="JAAIUW010000006">
    <property type="protein sequence ID" value="KAF7826364.1"/>
    <property type="molecule type" value="Genomic_DNA"/>
</dbReference>
<name>A0A834TYM6_9FABA</name>
<protein>
    <submittedName>
        <fullName evidence="1">Uncharacterized protein</fullName>
    </submittedName>
</protein>
<evidence type="ECO:0000313" key="1">
    <source>
        <dbReference type="EMBL" id="KAF7826364.1"/>
    </source>
</evidence>
<evidence type="ECO:0000313" key="2">
    <source>
        <dbReference type="Proteomes" id="UP000634136"/>
    </source>
</evidence>
<dbReference type="Proteomes" id="UP000634136">
    <property type="component" value="Unassembled WGS sequence"/>
</dbReference>
<sequence length="177" mass="19669">MGRNLLGPGLRPLAHSLLESTHRPQNHPFETTPKCSMKAYLPSESRPKRRVGLQPNFLEIGSWPMVFIGRDLCQTIEGRDPALLGGPKLVVHSSPIYFSFKVSLKVAWKEYGSRCTADPKVLKPCSLDLTNQGSRRHAYPKGSQCPAKPKVLKLCSLDLRFQGLDALPIPRSRSLSP</sequence>
<gene>
    <name evidence="1" type="ORF">G2W53_017528</name>
</gene>
<dbReference type="AlphaFoldDB" id="A0A834TYM6"/>